<dbReference type="SUPFAM" id="SSF55729">
    <property type="entry name" value="Acyl-CoA N-acyltransferases (Nat)"/>
    <property type="match status" value="1"/>
</dbReference>
<organism evidence="2 3">
    <name type="scientific">Ciceribacter sichuanensis</name>
    <dbReference type="NCBI Taxonomy" id="2949647"/>
    <lineage>
        <taxon>Bacteria</taxon>
        <taxon>Pseudomonadati</taxon>
        <taxon>Pseudomonadota</taxon>
        <taxon>Alphaproteobacteria</taxon>
        <taxon>Hyphomicrobiales</taxon>
        <taxon>Rhizobiaceae</taxon>
        <taxon>Ciceribacter</taxon>
    </lineage>
</organism>
<sequence>MITTERLVLRRPELRDFEAYATMWSHPEVLRHISTEPFSEEMIWGRFLRQAGGWLYMGFGYFVMEEKESGQFVGQIGFQDLHRDLTPSLIGTMEAGWTLHPTAHGKGYASEAAAAVFQWAEENFSGQRITCIIAPENIPSLKIAAKMQMREFARSTYHGKPVIMMERHL</sequence>
<dbReference type="PANTHER" id="PTHR43792:SF1">
    <property type="entry name" value="N-ACETYLTRANSFERASE DOMAIN-CONTAINING PROTEIN"/>
    <property type="match status" value="1"/>
</dbReference>
<gene>
    <name evidence="2" type="ORF">NBH20_08220</name>
</gene>
<dbReference type="EMBL" id="JAMQAY010000003">
    <property type="protein sequence ID" value="MCM2401138.1"/>
    <property type="molecule type" value="Genomic_DNA"/>
</dbReference>
<dbReference type="RefSeq" id="WP_250944659.1">
    <property type="nucleotide sequence ID" value="NZ_JAMQAY010000003.1"/>
</dbReference>
<accession>A0ABT0V677</accession>
<dbReference type="InterPro" id="IPR000182">
    <property type="entry name" value="GNAT_dom"/>
</dbReference>
<dbReference type="PANTHER" id="PTHR43792">
    <property type="entry name" value="GNAT FAMILY, PUTATIVE (AFU_ORTHOLOGUE AFUA_3G00765)-RELATED-RELATED"/>
    <property type="match status" value="1"/>
</dbReference>
<keyword evidence="3" id="KW-1185">Reference proteome</keyword>
<name>A0ABT0V677_9HYPH</name>
<evidence type="ECO:0000313" key="3">
    <source>
        <dbReference type="Proteomes" id="UP001155079"/>
    </source>
</evidence>
<dbReference type="PROSITE" id="PS51186">
    <property type="entry name" value="GNAT"/>
    <property type="match status" value="1"/>
</dbReference>
<dbReference type="Gene3D" id="3.40.630.30">
    <property type="match status" value="1"/>
</dbReference>
<protein>
    <submittedName>
        <fullName evidence="2">GNAT family N-acetyltransferase</fullName>
    </submittedName>
</protein>
<dbReference type="Pfam" id="PF13302">
    <property type="entry name" value="Acetyltransf_3"/>
    <property type="match status" value="1"/>
</dbReference>
<proteinExistence type="predicted"/>
<evidence type="ECO:0000313" key="2">
    <source>
        <dbReference type="EMBL" id="MCM2401138.1"/>
    </source>
</evidence>
<dbReference type="InterPro" id="IPR016181">
    <property type="entry name" value="Acyl_CoA_acyltransferase"/>
</dbReference>
<reference evidence="2 3" key="1">
    <citation type="submission" date="2022-06" db="EMBL/GenBank/DDBJ databases">
        <authorList>
            <person name="Sun Q."/>
        </authorList>
    </citation>
    <scope>NUCLEOTIDE SEQUENCE [LARGE SCALE GENOMIC DNA]</scope>
    <source>
        <strain evidence="2 3">S153</strain>
    </source>
</reference>
<feature type="domain" description="N-acetyltransferase" evidence="1">
    <location>
        <begin position="12"/>
        <end position="169"/>
    </location>
</feature>
<evidence type="ECO:0000259" key="1">
    <source>
        <dbReference type="PROSITE" id="PS51186"/>
    </source>
</evidence>
<dbReference type="InterPro" id="IPR051531">
    <property type="entry name" value="N-acetyltransferase"/>
</dbReference>
<comment type="caution">
    <text evidence="2">The sequence shown here is derived from an EMBL/GenBank/DDBJ whole genome shotgun (WGS) entry which is preliminary data.</text>
</comment>
<dbReference type="Proteomes" id="UP001155079">
    <property type="component" value="Unassembled WGS sequence"/>
</dbReference>